<keyword evidence="2" id="KW-1003">Cell membrane</keyword>
<reference evidence="14" key="2">
    <citation type="submission" date="2017-05" db="EMBL/GenBank/DDBJ databases">
        <title>Whole genome sequence of fish pathogenic bacteria, Photobacterium damselae subsp. piscicida, strain 91-197, isolated from hybrid striped bass (Morone sp.) in USA.</title>
        <authorList>
            <person name="Teru Y."/>
            <person name="Hikima J."/>
            <person name="Kono T."/>
            <person name="Sakai M."/>
            <person name="Takano T."/>
            <person name="Hawke J.P."/>
            <person name="Takeyama H."/>
            <person name="Aoki T."/>
        </authorList>
    </citation>
    <scope>NUCLEOTIDE SEQUENCE [LARGE SCALE GENOMIC DNA]</scope>
    <source>
        <strain evidence="14">91-197</strain>
    </source>
</reference>
<gene>
    <name evidence="13" type="ORF">IC627_09890</name>
    <name evidence="12" type="ORF">PDPUS_1_01202</name>
</gene>
<dbReference type="PRINTS" id="PR00260">
    <property type="entry name" value="CHEMTRNSDUCR"/>
</dbReference>
<dbReference type="EMBL" id="AP018045">
    <property type="protein sequence ID" value="BAX52576.1"/>
    <property type="molecule type" value="Genomic_DNA"/>
</dbReference>
<evidence type="ECO:0000256" key="8">
    <source>
        <dbReference type="PROSITE-ProRule" id="PRU00284"/>
    </source>
</evidence>
<dbReference type="Pfam" id="PF00015">
    <property type="entry name" value="MCPsignal"/>
    <property type="match status" value="1"/>
</dbReference>
<evidence type="ECO:0000256" key="4">
    <source>
        <dbReference type="ARBA" id="ARBA00022989"/>
    </source>
</evidence>
<evidence type="ECO:0000313" key="15">
    <source>
        <dbReference type="Proteomes" id="UP000516656"/>
    </source>
</evidence>
<organism evidence="13 15">
    <name type="scientific">Photobacterium damsela subsp. piscicida</name>
    <name type="common">Pasteurella piscicida</name>
    <dbReference type="NCBI Taxonomy" id="38294"/>
    <lineage>
        <taxon>Bacteria</taxon>
        <taxon>Pseudomonadati</taxon>
        <taxon>Pseudomonadota</taxon>
        <taxon>Gammaproteobacteria</taxon>
        <taxon>Vibrionales</taxon>
        <taxon>Vibrionaceae</taxon>
        <taxon>Photobacterium</taxon>
    </lineage>
</organism>
<dbReference type="FunFam" id="1.10.287.950:FF:000001">
    <property type="entry name" value="Methyl-accepting chemotaxis sensory transducer"/>
    <property type="match status" value="1"/>
</dbReference>
<evidence type="ECO:0000256" key="6">
    <source>
        <dbReference type="ARBA" id="ARBA00023224"/>
    </source>
</evidence>
<dbReference type="GO" id="GO:0004888">
    <property type="term" value="F:transmembrane signaling receptor activity"/>
    <property type="evidence" value="ECO:0007669"/>
    <property type="project" value="InterPro"/>
</dbReference>
<evidence type="ECO:0000313" key="12">
    <source>
        <dbReference type="EMBL" id="BAX52576.1"/>
    </source>
</evidence>
<reference evidence="12" key="1">
    <citation type="journal article" date="2017" name="Genome Announc.">
        <title>Whole-Genome Sequence of Photobacterium damselae subsp. piscicida Strain 91-197, Isolated from Hybrid Striped Bass (Morone sp.) in the United States.</title>
        <authorList>
            <person name="Teru Y."/>
            <person name="Hikima J."/>
            <person name="Kono T."/>
            <person name="Sakai M."/>
            <person name="Takano T."/>
            <person name="Hawke J.P."/>
            <person name="Takeyama H."/>
            <person name="Aoki T."/>
        </authorList>
    </citation>
    <scope>NUCLEOTIDE SEQUENCE</scope>
    <source>
        <strain evidence="12">91-197</strain>
    </source>
</reference>
<dbReference type="Gene3D" id="3.30.450.20">
    <property type="entry name" value="PAS domain"/>
    <property type="match status" value="1"/>
</dbReference>
<dbReference type="RefSeq" id="WP_086957833.1">
    <property type="nucleotide sequence ID" value="NZ_AP018045.1"/>
</dbReference>
<accession>A0A1V1VAH2</accession>
<dbReference type="Pfam" id="PF17200">
    <property type="entry name" value="sCache_2"/>
    <property type="match status" value="1"/>
</dbReference>
<evidence type="ECO:0000256" key="2">
    <source>
        <dbReference type="ARBA" id="ARBA00022475"/>
    </source>
</evidence>
<dbReference type="InterPro" id="IPR033480">
    <property type="entry name" value="sCache_2"/>
</dbReference>
<dbReference type="Proteomes" id="UP000218676">
    <property type="component" value="Chromosome 1"/>
</dbReference>
<dbReference type="CDD" id="cd11386">
    <property type="entry name" value="MCP_signal"/>
    <property type="match status" value="1"/>
</dbReference>
<dbReference type="EMBL" id="CP061854">
    <property type="protein sequence ID" value="QOD55650.1"/>
    <property type="molecule type" value="Genomic_DNA"/>
</dbReference>
<dbReference type="SMART" id="SM00283">
    <property type="entry name" value="MA"/>
    <property type="match status" value="1"/>
</dbReference>
<evidence type="ECO:0000259" key="11">
    <source>
        <dbReference type="PROSITE" id="PS50111"/>
    </source>
</evidence>
<reference evidence="13 15" key="3">
    <citation type="submission" date="2020-09" db="EMBL/GenBank/DDBJ databases">
        <title>Complete, closed and curated genome sequences of Photobacterium damselae subsp. piscicida isolates from Australia indicate localised evolution and additional plasmid-borne pathogenicity mechanisms.</title>
        <authorList>
            <person name="Baseggio L."/>
            <person name="Silayeva O."/>
            <person name="Buller N."/>
            <person name="Landos M."/>
            <person name="Engelstaedter J."/>
            <person name="Barnes A.C."/>
        </authorList>
    </citation>
    <scope>NUCLEOTIDE SEQUENCE [LARGE SCALE GENOMIC DNA]</scope>
    <source>
        <strain evidence="13 15">AS-16-0540-1</strain>
    </source>
</reference>
<dbReference type="InterPro" id="IPR004090">
    <property type="entry name" value="Chemotax_Me-accpt_rcpt"/>
</dbReference>
<evidence type="ECO:0000256" key="7">
    <source>
        <dbReference type="ARBA" id="ARBA00029447"/>
    </source>
</evidence>
<dbReference type="AlphaFoldDB" id="A0A1V1VAH2"/>
<comment type="subcellular location">
    <subcellularLocation>
        <location evidence="1">Cell membrane</location>
        <topology evidence="1">Multi-pass membrane protein</topology>
    </subcellularLocation>
</comment>
<evidence type="ECO:0000313" key="13">
    <source>
        <dbReference type="EMBL" id="QOD55650.1"/>
    </source>
</evidence>
<keyword evidence="6 8" id="KW-0807">Transducer</keyword>
<evidence type="ECO:0000256" key="5">
    <source>
        <dbReference type="ARBA" id="ARBA00023136"/>
    </source>
</evidence>
<name>A0A1V1VAH2_PHODP</name>
<keyword evidence="4 10" id="KW-1133">Transmembrane helix</keyword>
<feature type="transmembrane region" description="Helical" evidence="10">
    <location>
        <begin position="7"/>
        <end position="29"/>
    </location>
</feature>
<evidence type="ECO:0000256" key="1">
    <source>
        <dbReference type="ARBA" id="ARBA00004651"/>
    </source>
</evidence>
<evidence type="ECO:0000256" key="3">
    <source>
        <dbReference type="ARBA" id="ARBA00022692"/>
    </source>
</evidence>
<protein>
    <submittedName>
        <fullName evidence="13">Cache domain-containing protein</fullName>
    </submittedName>
    <submittedName>
        <fullName evidence="12">Methyl-accepting chemotaxis protein 4</fullName>
    </submittedName>
</protein>
<proteinExistence type="inferred from homology"/>
<evidence type="ECO:0000313" key="14">
    <source>
        <dbReference type="Proteomes" id="UP000218676"/>
    </source>
</evidence>
<feature type="region of interest" description="Disordered" evidence="9">
    <location>
        <begin position="311"/>
        <end position="334"/>
    </location>
</feature>
<dbReference type="SUPFAM" id="SSF58104">
    <property type="entry name" value="Methyl-accepting chemotaxis protein (MCP) signaling domain"/>
    <property type="match status" value="1"/>
</dbReference>
<dbReference type="GO" id="GO:0005886">
    <property type="term" value="C:plasma membrane"/>
    <property type="evidence" value="ECO:0007669"/>
    <property type="project" value="UniProtKB-SubCell"/>
</dbReference>
<keyword evidence="3 10" id="KW-0812">Transmembrane</keyword>
<keyword evidence="5 10" id="KW-0472">Membrane</keyword>
<dbReference type="GO" id="GO:0006935">
    <property type="term" value="P:chemotaxis"/>
    <property type="evidence" value="ECO:0007669"/>
    <property type="project" value="InterPro"/>
</dbReference>
<sequence>MKLKTQAYVLALITLVGFLALTATGLWTLRVASNLDNKSRVTEIFTSTYNMLTEIEKMVQDGVLPETTAKEMATRMLRNNIYKDNEYVYVADNNMIFIAAPLDPQLHGTSFNDFKTSDGDSVGQLIQQKLAGRTGQLIEYTWDQRQPDGSVEEKLSIAEKTPVWGWVVGTGIGFNEVNARFWSTAQFQLLLCLAIAGSILALLIFSVRRIIALVGGEPVEVCAAVQAVANGEIQTYFAENAPQGSIYHAVQNMSLSLAQLVNNLEQSISGLRKELADVETFSDGINQLTNEQQQSTSMIATAVTEMVSSAQNVSDSASDTARYTDEADSQSKQTQHTLYATVENVQGLATQLGMASKAVEDLDQDVNNIVKILDVIGGIAEQTNLLALNAAIEAARAGEQGRGFAVVADEVRNLAGRTKDSTIEIQQMITNLQNGSRNAIETMGMCAETSRKTEDESQSAAVALEQIVIALESISAMSQQIATAAAEQTQVSNDIAHRIHLIEDNSNQLNHAVNESNNSTQKLSTLANELETWAHKFKVKS</sequence>
<feature type="domain" description="Methyl-accepting transducer" evidence="11">
    <location>
        <begin position="267"/>
        <end position="503"/>
    </location>
</feature>
<dbReference type="Gene3D" id="1.10.287.950">
    <property type="entry name" value="Methyl-accepting chemotaxis protein"/>
    <property type="match status" value="1"/>
</dbReference>
<evidence type="ECO:0000256" key="10">
    <source>
        <dbReference type="SAM" id="Phobius"/>
    </source>
</evidence>
<feature type="compositionally biased region" description="Polar residues" evidence="9">
    <location>
        <begin position="311"/>
        <end position="321"/>
    </location>
</feature>
<dbReference type="PROSITE" id="PS50111">
    <property type="entry name" value="CHEMOTAXIS_TRANSDUC_2"/>
    <property type="match status" value="1"/>
</dbReference>
<dbReference type="PANTHER" id="PTHR32089:SF119">
    <property type="entry name" value="METHYL-ACCEPTING CHEMOTAXIS PROTEIN CTPL"/>
    <property type="match status" value="1"/>
</dbReference>
<dbReference type="InterPro" id="IPR004089">
    <property type="entry name" value="MCPsignal_dom"/>
</dbReference>
<dbReference type="PANTHER" id="PTHR32089">
    <property type="entry name" value="METHYL-ACCEPTING CHEMOTAXIS PROTEIN MCPB"/>
    <property type="match status" value="1"/>
</dbReference>
<dbReference type="Proteomes" id="UP000516656">
    <property type="component" value="Chromosome 1"/>
</dbReference>
<comment type="similarity">
    <text evidence="7">Belongs to the methyl-accepting chemotaxis (MCP) protein family.</text>
</comment>
<dbReference type="SMART" id="SM01049">
    <property type="entry name" value="Cache_2"/>
    <property type="match status" value="1"/>
</dbReference>
<dbReference type="GO" id="GO:0007165">
    <property type="term" value="P:signal transduction"/>
    <property type="evidence" value="ECO:0007669"/>
    <property type="project" value="UniProtKB-KW"/>
</dbReference>
<evidence type="ECO:0000256" key="9">
    <source>
        <dbReference type="SAM" id="MobiDB-lite"/>
    </source>
</evidence>